<gene>
    <name evidence="1" type="ORF">MTER_22910</name>
</gene>
<dbReference type="EMBL" id="AP022564">
    <property type="protein sequence ID" value="BBX22880.1"/>
    <property type="molecule type" value="Genomic_DNA"/>
</dbReference>
<protein>
    <submittedName>
        <fullName evidence="1">Uncharacterized protein</fullName>
    </submittedName>
</protein>
<evidence type="ECO:0000313" key="2">
    <source>
        <dbReference type="Proteomes" id="UP000467636"/>
    </source>
</evidence>
<reference evidence="1 2" key="1">
    <citation type="journal article" date="2019" name="Emerg. Microbes Infect.">
        <title>Comprehensive subspecies identification of 175 nontuberculous mycobacteria species based on 7547 genomic profiles.</title>
        <authorList>
            <person name="Matsumoto Y."/>
            <person name="Kinjo T."/>
            <person name="Motooka D."/>
            <person name="Nabeya D."/>
            <person name="Jung N."/>
            <person name="Uechi K."/>
            <person name="Horii T."/>
            <person name="Iida T."/>
            <person name="Fujita J."/>
            <person name="Nakamura S."/>
        </authorList>
    </citation>
    <scope>NUCLEOTIDE SEQUENCE [LARGE SCALE GENOMIC DNA]</scope>
    <source>
        <strain evidence="1 2">JCM 12143</strain>
    </source>
</reference>
<dbReference type="AlphaFoldDB" id="A0AAD1HYR7"/>
<proteinExistence type="predicted"/>
<organism evidence="1 2">
    <name type="scientific">Mycolicibacter terrae</name>
    <dbReference type="NCBI Taxonomy" id="1788"/>
    <lineage>
        <taxon>Bacteria</taxon>
        <taxon>Bacillati</taxon>
        <taxon>Actinomycetota</taxon>
        <taxon>Actinomycetes</taxon>
        <taxon>Mycobacteriales</taxon>
        <taxon>Mycobacteriaceae</taxon>
        <taxon>Mycolicibacter</taxon>
    </lineage>
</organism>
<evidence type="ECO:0000313" key="1">
    <source>
        <dbReference type="EMBL" id="BBX22880.1"/>
    </source>
</evidence>
<accession>A0AAD1HYR7</accession>
<keyword evidence="2" id="KW-1185">Reference proteome</keyword>
<sequence>MNSRGTRMTQRITGDMLASSDNVAAVPTAQAAAAGTQCKREVERLRERGTVRVIARENKQSNREKGVRPARGRTARLEECGTAARLCAATVPA</sequence>
<name>A0AAD1HYR7_9MYCO</name>
<dbReference type="Proteomes" id="UP000467636">
    <property type="component" value="Chromosome"/>
</dbReference>